<dbReference type="InterPro" id="IPR017853">
    <property type="entry name" value="GH"/>
</dbReference>
<dbReference type="Pfam" id="PF00232">
    <property type="entry name" value="Glyco_hydro_1"/>
    <property type="match status" value="2"/>
</dbReference>
<keyword evidence="2" id="KW-0378">Hydrolase</keyword>
<evidence type="ECO:0000313" key="6">
    <source>
        <dbReference type="EMBL" id="OHV37945.1"/>
    </source>
</evidence>
<dbReference type="PROSITE" id="PS00653">
    <property type="entry name" value="GLYCOSYL_HYDROL_F1_2"/>
    <property type="match status" value="1"/>
</dbReference>
<comment type="caution">
    <text evidence="6">The sequence shown here is derived from an EMBL/GenBank/DDBJ whole genome shotgun (WGS) entry which is preliminary data.</text>
</comment>
<keyword evidence="7" id="KW-1185">Reference proteome</keyword>
<dbReference type="PANTHER" id="PTHR10353:SF36">
    <property type="entry name" value="LP05116P"/>
    <property type="match status" value="1"/>
</dbReference>
<reference evidence="7" key="1">
    <citation type="submission" date="2016-07" db="EMBL/GenBank/DDBJ databases">
        <title>Sequence Frankia sp. strain CcI1.17.</title>
        <authorList>
            <person name="Ghodhbane-Gtari F."/>
            <person name="Swanson E."/>
            <person name="Gueddou A."/>
            <person name="Morris K."/>
            <person name="Hezbri K."/>
            <person name="Ktari A."/>
            <person name="Nouioui I."/>
            <person name="Abebe-Akele F."/>
            <person name="Simpson S."/>
            <person name="Thomas K."/>
            <person name="Gtari M."/>
            <person name="Tisa L.S."/>
            <person name="Hurst S."/>
        </authorList>
    </citation>
    <scope>NUCLEOTIDE SEQUENCE [LARGE SCALE GENOMIC DNA]</scope>
    <source>
        <strain evidence="7">Cc1.17</strain>
    </source>
</reference>
<gene>
    <name evidence="6" type="ORF">CC117_15815</name>
</gene>
<name>A0A1S1QXE5_9ACTN</name>
<dbReference type="Proteomes" id="UP000179627">
    <property type="component" value="Unassembled WGS sequence"/>
</dbReference>
<dbReference type="PANTHER" id="PTHR10353">
    <property type="entry name" value="GLYCOSYL HYDROLASE"/>
    <property type="match status" value="1"/>
</dbReference>
<evidence type="ECO:0000256" key="2">
    <source>
        <dbReference type="ARBA" id="ARBA00022801"/>
    </source>
</evidence>
<dbReference type="AlphaFoldDB" id="A0A1S1QXE5"/>
<protein>
    <submittedName>
        <fullName evidence="6">Beta-glucosidase</fullName>
    </submittedName>
</protein>
<dbReference type="InterPro" id="IPR033132">
    <property type="entry name" value="GH_1_N_CS"/>
</dbReference>
<dbReference type="GO" id="GO:0016052">
    <property type="term" value="P:carbohydrate catabolic process"/>
    <property type="evidence" value="ECO:0007669"/>
    <property type="project" value="TreeGrafter"/>
</dbReference>
<dbReference type="InterPro" id="IPR001360">
    <property type="entry name" value="Glyco_hydro_1"/>
</dbReference>
<organism evidence="6 7">
    <name type="scientific">Parafrankia colletiae</name>
    <dbReference type="NCBI Taxonomy" id="573497"/>
    <lineage>
        <taxon>Bacteria</taxon>
        <taxon>Bacillati</taxon>
        <taxon>Actinomycetota</taxon>
        <taxon>Actinomycetes</taxon>
        <taxon>Frankiales</taxon>
        <taxon>Frankiaceae</taxon>
        <taxon>Parafrankia</taxon>
    </lineage>
</organism>
<evidence type="ECO:0000313" key="7">
    <source>
        <dbReference type="Proteomes" id="UP000179627"/>
    </source>
</evidence>
<dbReference type="PRINTS" id="PR00131">
    <property type="entry name" value="GLHYDRLASE1"/>
</dbReference>
<dbReference type="Gene3D" id="3.20.20.80">
    <property type="entry name" value="Glycosidases"/>
    <property type="match status" value="1"/>
</dbReference>
<dbReference type="EMBL" id="MBLM01000110">
    <property type="protein sequence ID" value="OHV37945.1"/>
    <property type="molecule type" value="Genomic_DNA"/>
</dbReference>
<dbReference type="OrthoDB" id="9765195at2"/>
<feature type="region of interest" description="Disordered" evidence="5">
    <location>
        <begin position="178"/>
        <end position="203"/>
    </location>
</feature>
<keyword evidence="3" id="KW-0326">Glycosidase</keyword>
<evidence type="ECO:0000256" key="5">
    <source>
        <dbReference type="SAM" id="MobiDB-lite"/>
    </source>
</evidence>
<evidence type="ECO:0000256" key="1">
    <source>
        <dbReference type="ARBA" id="ARBA00010838"/>
    </source>
</evidence>
<evidence type="ECO:0000256" key="3">
    <source>
        <dbReference type="ARBA" id="ARBA00023295"/>
    </source>
</evidence>
<accession>A0A1S1QXE5</accession>
<comment type="similarity">
    <text evidence="1 4">Belongs to the glycosyl hydrolase 1 family.</text>
</comment>
<proteinExistence type="inferred from homology"/>
<dbReference type="SUPFAM" id="SSF51445">
    <property type="entry name" value="(Trans)glycosidases"/>
    <property type="match status" value="1"/>
</dbReference>
<evidence type="ECO:0000256" key="4">
    <source>
        <dbReference type="RuleBase" id="RU003690"/>
    </source>
</evidence>
<dbReference type="RefSeq" id="WP_071084206.1">
    <property type="nucleotide sequence ID" value="NZ_MBLM01000110.1"/>
</dbReference>
<dbReference type="GO" id="GO:0005829">
    <property type="term" value="C:cytosol"/>
    <property type="evidence" value="ECO:0007669"/>
    <property type="project" value="TreeGrafter"/>
</dbReference>
<sequence length="410" mass="44255">MSQFPDGFLWGAATAAHQVEGGNINADLWVGEWAPGSRFAEPSGDACDHYHRYPEDIGLLAGLGLNAYRFGVEWARIEPEEGFFSRAALDHYRRVVGTCLDNGVTPVVTYSHFTTPRWFAAAGGWNSPAAVDRFARYAARVTEHIGDLVPWVCTFNEPNVISMLVHLRLAPAAAREDGLGLSDDTDGQPARSEGQSGSGGSWPAANIEVMAAAHRKAVEAIKSGPGDPAVGWTLALIDLQPADGGEQRWAAVRQAAELDWLDVSRDDDFAGVQTYTRERIGPDGILPVPDGAPTMQTGWEVYPQALGHTVRLAAEHARVPIIVTENGVATADDEARVAYTAAALEGLAECVADGVDVRGYLHWSLLDNFEWTSGYAMTFGLIAVDRTTFARTVKPSARWLGEIARGNRLS</sequence>
<dbReference type="GO" id="GO:0008422">
    <property type="term" value="F:beta-glucosidase activity"/>
    <property type="evidence" value="ECO:0007669"/>
    <property type="project" value="TreeGrafter"/>
</dbReference>